<dbReference type="InterPro" id="IPR005170">
    <property type="entry name" value="Transptr-assoc_dom"/>
</dbReference>
<evidence type="ECO:0000256" key="6">
    <source>
        <dbReference type="ARBA" id="ARBA00023122"/>
    </source>
</evidence>
<dbReference type="SUPFAM" id="SSF54631">
    <property type="entry name" value="CBS-domain pair"/>
    <property type="match status" value="1"/>
</dbReference>
<feature type="domain" description="CBS" evidence="11">
    <location>
        <begin position="221"/>
        <end position="280"/>
    </location>
</feature>
<evidence type="ECO:0000256" key="1">
    <source>
        <dbReference type="ARBA" id="ARBA00004651"/>
    </source>
</evidence>
<dbReference type="InterPro" id="IPR051676">
    <property type="entry name" value="UPF0053_domain"/>
</dbReference>
<evidence type="ECO:0000259" key="11">
    <source>
        <dbReference type="PROSITE" id="PS51371"/>
    </source>
</evidence>
<feature type="transmembrane region" description="Helical" evidence="10">
    <location>
        <begin position="6"/>
        <end position="28"/>
    </location>
</feature>
<dbReference type="EMBL" id="QJSX01000001">
    <property type="protein sequence ID" value="PYE56631.1"/>
    <property type="molecule type" value="Genomic_DNA"/>
</dbReference>
<dbReference type="Pfam" id="PF03471">
    <property type="entry name" value="CorC_HlyC"/>
    <property type="match status" value="1"/>
</dbReference>
<keyword evidence="3 9" id="KW-0812">Transmembrane</keyword>
<dbReference type="Pfam" id="PF01595">
    <property type="entry name" value="CNNM"/>
    <property type="match status" value="1"/>
</dbReference>
<comment type="caution">
    <text evidence="13">The sequence shown here is derived from an EMBL/GenBank/DDBJ whole genome shotgun (WGS) entry which is preliminary data.</text>
</comment>
<dbReference type="Pfam" id="PF00571">
    <property type="entry name" value="CBS"/>
    <property type="match status" value="2"/>
</dbReference>
<dbReference type="InterPro" id="IPR000644">
    <property type="entry name" value="CBS_dom"/>
</dbReference>
<keyword evidence="7 9" id="KW-0472">Membrane</keyword>
<evidence type="ECO:0000259" key="12">
    <source>
        <dbReference type="PROSITE" id="PS51846"/>
    </source>
</evidence>
<evidence type="ECO:0000256" key="3">
    <source>
        <dbReference type="ARBA" id="ARBA00022692"/>
    </source>
</evidence>
<gene>
    <name evidence="13" type="ORF">DES52_101436</name>
</gene>
<comment type="subcellular location">
    <subcellularLocation>
        <location evidence="1">Cell membrane</location>
        <topology evidence="1">Multi-pass membrane protein</topology>
    </subcellularLocation>
</comment>
<proteinExistence type="predicted"/>
<keyword evidence="4" id="KW-0677">Repeat</keyword>
<reference evidence="13 14" key="1">
    <citation type="submission" date="2018-06" db="EMBL/GenBank/DDBJ databases">
        <title>Genomic Encyclopedia of Type Strains, Phase IV (KMG-IV): sequencing the most valuable type-strain genomes for metagenomic binning, comparative biology and taxonomic classification.</title>
        <authorList>
            <person name="Goeker M."/>
        </authorList>
    </citation>
    <scope>NUCLEOTIDE SEQUENCE [LARGE SCALE GENOMIC DNA]</scope>
    <source>
        <strain evidence="13 14">DSM 18048</strain>
    </source>
</reference>
<dbReference type="InterPro" id="IPR044751">
    <property type="entry name" value="Ion_transp-like_CBS"/>
</dbReference>
<dbReference type="InterPro" id="IPR016169">
    <property type="entry name" value="FAD-bd_PCMH_sub2"/>
</dbReference>
<dbReference type="Gene3D" id="3.10.580.10">
    <property type="entry name" value="CBS-domain"/>
    <property type="match status" value="1"/>
</dbReference>
<feature type="domain" description="CBS" evidence="11">
    <location>
        <begin position="285"/>
        <end position="342"/>
    </location>
</feature>
<evidence type="ECO:0000256" key="7">
    <source>
        <dbReference type="ARBA" id="ARBA00023136"/>
    </source>
</evidence>
<name>A0A318SCN6_9DEIO</name>
<evidence type="ECO:0000313" key="14">
    <source>
        <dbReference type="Proteomes" id="UP000248326"/>
    </source>
</evidence>
<dbReference type="CDD" id="cd04590">
    <property type="entry name" value="CBS_pair_CorC_HlyC_assoc"/>
    <property type="match status" value="1"/>
</dbReference>
<dbReference type="PROSITE" id="PS51371">
    <property type="entry name" value="CBS"/>
    <property type="match status" value="2"/>
</dbReference>
<dbReference type="OrthoDB" id="9798188at2"/>
<keyword evidence="5 9" id="KW-1133">Transmembrane helix</keyword>
<dbReference type="Proteomes" id="UP000248326">
    <property type="component" value="Unassembled WGS sequence"/>
</dbReference>
<feature type="transmembrane region" description="Helical" evidence="10">
    <location>
        <begin position="56"/>
        <end position="78"/>
    </location>
</feature>
<dbReference type="FunFam" id="3.10.580.10:FF:000002">
    <property type="entry name" value="Magnesium/cobalt efflux protein CorC"/>
    <property type="match status" value="1"/>
</dbReference>
<feature type="transmembrane region" description="Helical" evidence="10">
    <location>
        <begin position="135"/>
        <end position="157"/>
    </location>
</feature>
<dbReference type="RefSeq" id="WP_110885095.1">
    <property type="nucleotide sequence ID" value="NZ_QJSX01000001.1"/>
</dbReference>
<evidence type="ECO:0000256" key="4">
    <source>
        <dbReference type="ARBA" id="ARBA00022737"/>
    </source>
</evidence>
<keyword evidence="14" id="KW-1185">Reference proteome</keyword>
<dbReference type="PANTHER" id="PTHR43099">
    <property type="entry name" value="UPF0053 PROTEIN YRKA"/>
    <property type="match status" value="1"/>
</dbReference>
<evidence type="ECO:0000256" key="2">
    <source>
        <dbReference type="ARBA" id="ARBA00022475"/>
    </source>
</evidence>
<dbReference type="GO" id="GO:0050660">
    <property type="term" value="F:flavin adenine dinucleotide binding"/>
    <property type="evidence" value="ECO:0007669"/>
    <property type="project" value="InterPro"/>
</dbReference>
<dbReference type="InterPro" id="IPR002550">
    <property type="entry name" value="CNNM"/>
</dbReference>
<keyword evidence="2" id="KW-1003">Cell membrane</keyword>
<keyword evidence="6 8" id="KW-0129">CBS domain</keyword>
<dbReference type="SUPFAM" id="SSF56176">
    <property type="entry name" value="FAD-binding/transporter-associated domain-like"/>
    <property type="match status" value="1"/>
</dbReference>
<evidence type="ECO:0000313" key="13">
    <source>
        <dbReference type="EMBL" id="PYE56631.1"/>
    </source>
</evidence>
<dbReference type="GO" id="GO:0005886">
    <property type="term" value="C:plasma membrane"/>
    <property type="evidence" value="ECO:0007669"/>
    <property type="project" value="UniProtKB-SubCell"/>
</dbReference>
<accession>A0A318SCN6</accession>
<organism evidence="13 14">
    <name type="scientific">Deinococcus yavapaiensis KR-236</name>
    <dbReference type="NCBI Taxonomy" id="694435"/>
    <lineage>
        <taxon>Bacteria</taxon>
        <taxon>Thermotogati</taxon>
        <taxon>Deinococcota</taxon>
        <taxon>Deinococci</taxon>
        <taxon>Deinococcales</taxon>
        <taxon>Deinococcaceae</taxon>
        <taxon>Deinococcus</taxon>
    </lineage>
</organism>
<evidence type="ECO:0000256" key="9">
    <source>
        <dbReference type="PROSITE-ProRule" id="PRU01193"/>
    </source>
</evidence>
<dbReference type="AlphaFoldDB" id="A0A318SCN6"/>
<evidence type="ECO:0000256" key="10">
    <source>
        <dbReference type="SAM" id="Phobius"/>
    </source>
</evidence>
<dbReference type="PROSITE" id="PS51846">
    <property type="entry name" value="CNNM"/>
    <property type="match status" value="1"/>
</dbReference>
<dbReference type="InterPro" id="IPR046342">
    <property type="entry name" value="CBS_dom_sf"/>
</dbReference>
<dbReference type="SMART" id="SM00116">
    <property type="entry name" value="CBS"/>
    <property type="match status" value="2"/>
</dbReference>
<feature type="transmembrane region" description="Helical" evidence="10">
    <location>
        <begin position="98"/>
        <end position="123"/>
    </location>
</feature>
<dbReference type="SMART" id="SM01091">
    <property type="entry name" value="CorC_HlyC"/>
    <property type="match status" value="1"/>
</dbReference>
<dbReference type="InterPro" id="IPR036318">
    <property type="entry name" value="FAD-bd_PCMH-like_sf"/>
</dbReference>
<dbReference type="Gene3D" id="3.30.465.10">
    <property type="match status" value="1"/>
</dbReference>
<feature type="domain" description="CNNM transmembrane" evidence="12">
    <location>
        <begin position="1"/>
        <end position="202"/>
    </location>
</feature>
<protein>
    <submittedName>
        <fullName evidence="13">CBS domain containing-hemolysin-like protein</fullName>
    </submittedName>
</protein>
<dbReference type="PANTHER" id="PTHR43099:SF2">
    <property type="entry name" value="UPF0053 PROTEIN YRKA"/>
    <property type="match status" value="1"/>
</dbReference>
<evidence type="ECO:0000256" key="8">
    <source>
        <dbReference type="PROSITE-ProRule" id="PRU00703"/>
    </source>
</evidence>
<sequence length="451" mass="49274">MNDYLGLAALVILVLLNGFFVATEYALVSVRRTRIDQLALEGNRGARRVQHVLENLDLYIASVQLGVSIASIALGFVAEPAIEHLTLPLFQAMGIPASYAITVSIAFALVLTTILHVVFGELFPKSAALQRSEQVALRFTPALVVFTAVFRLVILGLNKLGAGVLRLFGFKPVAGHHTAHSEEEIRMIVSASSQEGVLEDDEKELVYNALDLSDTALRTIMTPRVDMITIDAGCTLRAFLHVNDEHGYSRVPVYQDSPDNVIGVVHTQDVLKYIDRLDDVTVGSIARPTYFAPEGMRVSDLLKTLRERKTHLAVIVDEFGGTAGLVTLEDVLEEIVGEIYDETDEVEENGVQIVREGEFVLDATLSIGDAEEALGVELDGLEEAAEFETVAGFVTEHFGYIPNVGERFEHSDWTFIVEAADQRRVTLVRALKGSSLPTLEGGASVNLEART</sequence>
<evidence type="ECO:0000256" key="5">
    <source>
        <dbReference type="ARBA" id="ARBA00022989"/>
    </source>
</evidence>